<dbReference type="InterPro" id="IPR002611">
    <property type="entry name" value="IstB_ATP-bd"/>
</dbReference>
<dbReference type="EMBL" id="LT984809">
    <property type="protein sequence ID" value="SPD48838.1"/>
    <property type="molecule type" value="Genomic_DNA"/>
</dbReference>
<evidence type="ECO:0000313" key="3">
    <source>
        <dbReference type="EMBL" id="SPD48838.1"/>
    </source>
</evidence>
<proteinExistence type="predicted"/>
<dbReference type="AlphaFoldDB" id="A0A375FKY7"/>
<feature type="region of interest" description="Disordered" evidence="1">
    <location>
        <begin position="255"/>
        <end position="276"/>
    </location>
</feature>
<feature type="domain" description="IstB-like ATP-binding" evidence="2">
    <location>
        <begin position="3"/>
        <end position="72"/>
    </location>
</feature>
<protein>
    <recommendedName>
        <fullName evidence="2">IstB-like ATP-binding domain-containing protein</fullName>
    </recommendedName>
</protein>
<organism evidence="3">
    <name type="scientific">Cupriavidus taiwanensis</name>
    <dbReference type="NCBI Taxonomy" id="164546"/>
    <lineage>
        <taxon>Bacteria</taxon>
        <taxon>Pseudomonadati</taxon>
        <taxon>Pseudomonadota</taxon>
        <taxon>Betaproteobacteria</taxon>
        <taxon>Burkholderiales</taxon>
        <taxon>Burkholderiaceae</taxon>
        <taxon>Cupriavidus</taxon>
    </lineage>
</organism>
<sequence>MAPPAAGKKTHLAIAAATHGVIKTKFITAADVMLQLEAARRLERYDSVLRHNILGPRLLIVDEIGYLPFVRGPDQPLLSDRCQTIWAGASPATSRSPNGIRPSATQHWPLRCWTESSTRGDSYRAETATQSRPRVSHQRLIDWFTYNLRGRSKWLRLGLRLTRVSEISNGVTNCSHASGVHIIDLHHRLNERSQLSRSTRSSRSAVSARRLKTVCDSRDVLISIRTRPVPILEAGCIVSQGNMISSKRVLPAKTLGKPISAPHGTQTSRAHMQRPW</sequence>
<gene>
    <name evidence="3" type="ORF">CBM2612_P0183</name>
</gene>
<dbReference type="GO" id="GO:0005524">
    <property type="term" value="F:ATP binding"/>
    <property type="evidence" value="ECO:0007669"/>
    <property type="project" value="InterPro"/>
</dbReference>
<reference evidence="3" key="1">
    <citation type="submission" date="2018-01" db="EMBL/GenBank/DDBJ databases">
        <authorList>
            <person name="Gaut B.S."/>
            <person name="Morton B.R."/>
            <person name="Clegg M.T."/>
            <person name="Duvall M.R."/>
        </authorList>
    </citation>
    <scope>NUCLEOTIDE SEQUENCE</scope>
    <source>
        <strain evidence="3">Cupriavidus taiwanensis STM 8555</strain>
    </source>
</reference>
<dbReference type="Pfam" id="PF01695">
    <property type="entry name" value="IstB_IS21"/>
    <property type="match status" value="1"/>
</dbReference>
<evidence type="ECO:0000256" key="1">
    <source>
        <dbReference type="SAM" id="MobiDB-lite"/>
    </source>
</evidence>
<geneLocation type="plasmid" evidence="3">
    <name>I</name>
</geneLocation>
<keyword evidence="3" id="KW-0614">Plasmid</keyword>
<evidence type="ECO:0000259" key="2">
    <source>
        <dbReference type="Pfam" id="PF01695"/>
    </source>
</evidence>
<name>A0A375FKY7_9BURK</name>
<accession>A0A375FKY7</accession>